<dbReference type="Pfam" id="PF07977">
    <property type="entry name" value="FabA"/>
    <property type="match status" value="1"/>
</dbReference>
<gene>
    <name evidence="2" type="primary">fabZ_1</name>
    <name evidence="2" type="ORF">CA85_23140</name>
</gene>
<dbReference type="InterPro" id="IPR013114">
    <property type="entry name" value="FabA_FabZ"/>
</dbReference>
<evidence type="ECO:0000256" key="1">
    <source>
        <dbReference type="ARBA" id="ARBA00023239"/>
    </source>
</evidence>
<reference evidence="2 3" key="1">
    <citation type="submission" date="2019-02" db="EMBL/GenBank/DDBJ databases">
        <title>Deep-cultivation of Planctomycetes and their phenomic and genomic characterization uncovers novel biology.</title>
        <authorList>
            <person name="Wiegand S."/>
            <person name="Jogler M."/>
            <person name="Boedeker C."/>
            <person name="Pinto D."/>
            <person name="Vollmers J."/>
            <person name="Rivas-Marin E."/>
            <person name="Kohn T."/>
            <person name="Peeters S.H."/>
            <person name="Heuer A."/>
            <person name="Rast P."/>
            <person name="Oberbeckmann S."/>
            <person name="Bunk B."/>
            <person name="Jeske O."/>
            <person name="Meyerdierks A."/>
            <person name="Storesund J.E."/>
            <person name="Kallscheuer N."/>
            <person name="Luecker S."/>
            <person name="Lage O.M."/>
            <person name="Pohl T."/>
            <person name="Merkel B.J."/>
            <person name="Hornburger P."/>
            <person name="Mueller R.-W."/>
            <person name="Bruemmer F."/>
            <person name="Labrenz M."/>
            <person name="Spormann A.M."/>
            <person name="Op Den Camp H."/>
            <person name="Overmann J."/>
            <person name="Amann R."/>
            <person name="Jetten M.S.M."/>
            <person name="Mascher T."/>
            <person name="Medema M.H."/>
            <person name="Devos D.P."/>
            <person name="Kaster A.-K."/>
            <person name="Ovreas L."/>
            <person name="Rohde M."/>
            <person name="Galperin M.Y."/>
            <person name="Jogler C."/>
        </authorList>
    </citation>
    <scope>NUCLEOTIDE SEQUENCE [LARGE SCALE GENOMIC DNA]</scope>
    <source>
        <strain evidence="2 3">CA85</strain>
    </source>
</reference>
<comment type="caution">
    <text evidence="2">The sequence shown here is derived from an EMBL/GenBank/DDBJ whole genome shotgun (WGS) entry which is preliminary data.</text>
</comment>
<dbReference type="CDD" id="cd01288">
    <property type="entry name" value="FabZ"/>
    <property type="match status" value="1"/>
</dbReference>
<keyword evidence="3" id="KW-1185">Reference proteome</keyword>
<sequence length="168" mass="18565">MRWFWVDRFTEFVSGSHASGIKNVALDEEVLDGYSIGYPVLPPTLIIEGLAQVGGILVHEHFQFTKRVVLAKVASAKYHAPAKPGDTLNYHVELGRTQELGAVVSGTSHCNGELQAEVDLMFAFLEEGHLVDGSLFHPGDLRAMLRLMNFFHVAVTADGKPIPYYKNL</sequence>
<dbReference type="AlphaFoldDB" id="A0A5C5XYV3"/>
<accession>A0A5C5XYV3</accession>
<dbReference type="RefSeq" id="WP_146391328.1">
    <property type="nucleotide sequence ID" value="NZ_SJPK01000004.1"/>
</dbReference>
<dbReference type="OrthoDB" id="270809at2"/>
<dbReference type="InterPro" id="IPR029069">
    <property type="entry name" value="HotDog_dom_sf"/>
</dbReference>
<name>A0A5C5XYV3_9BACT</name>
<evidence type="ECO:0000313" key="2">
    <source>
        <dbReference type="EMBL" id="TWT67463.1"/>
    </source>
</evidence>
<protein>
    <submittedName>
        <fullName evidence="2">3-hydroxyacyl-[acyl-carrier-protein] dehydratase FabZ</fullName>
        <ecNumber evidence="2">4.2.1.59</ecNumber>
    </submittedName>
</protein>
<dbReference type="PANTHER" id="PTHR30272">
    <property type="entry name" value="3-HYDROXYACYL-[ACYL-CARRIER-PROTEIN] DEHYDRATASE"/>
    <property type="match status" value="1"/>
</dbReference>
<keyword evidence="1 2" id="KW-0456">Lyase</keyword>
<dbReference type="Proteomes" id="UP000318053">
    <property type="component" value="Unassembled WGS sequence"/>
</dbReference>
<organism evidence="2 3">
    <name type="scientific">Allorhodopirellula solitaria</name>
    <dbReference type="NCBI Taxonomy" id="2527987"/>
    <lineage>
        <taxon>Bacteria</taxon>
        <taxon>Pseudomonadati</taxon>
        <taxon>Planctomycetota</taxon>
        <taxon>Planctomycetia</taxon>
        <taxon>Pirellulales</taxon>
        <taxon>Pirellulaceae</taxon>
        <taxon>Allorhodopirellula</taxon>
    </lineage>
</organism>
<dbReference type="EC" id="4.2.1.59" evidence="2"/>
<proteinExistence type="predicted"/>
<dbReference type="Gene3D" id="3.10.129.10">
    <property type="entry name" value="Hotdog Thioesterase"/>
    <property type="match status" value="1"/>
</dbReference>
<dbReference type="EMBL" id="SJPK01000004">
    <property type="protein sequence ID" value="TWT67463.1"/>
    <property type="molecule type" value="Genomic_DNA"/>
</dbReference>
<dbReference type="GO" id="GO:0019171">
    <property type="term" value="F:(3R)-hydroxyacyl-[acyl-carrier-protein] dehydratase activity"/>
    <property type="evidence" value="ECO:0007669"/>
    <property type="project" value="UniProtKB-EC"/>
</dbReference>
<dbReference type="SUPFAM" id="SSF54637">
    <property type="entry name" value="Thioesterase/thiol ester dehydrase-isomerase"/>
    <property type="match status" value="1"/>
</dbReference>
<evidence type="ECO:0000313" key="3">
    <source>
        <dbReference type="Proteomes" id="UP000318053"/>
    </source>
</evidence>
<dbReference type="PANTHER" id="PTHR30272:SF1">
    <property type="entry name" value="3-HYDROXYACYL-[ACYL-CARRIER-PROTEIN] DEHYDRATASE"/>
    <property type="match status" value="1"/>
</dbReference>